<dbReference type="EMBL" id="RQXW01000007">
    <property type="protein sequence ID" value="RTE65974.1"/>
    <property type="molecule type" value="Genomic_DNA"/>
</dbReference>
<dbReference type="Proteomes" id="UP000283087">
    <property type="component" value="Unassembled WGS sequence"/>
</dbReference>
<evidence type="ECO:0000256" key="3">
    <source>
        <dbReference type="SAM" id="Phobius"/>
    </source>
</evidence>
<feature type="transmembrane region" description="Helical" evidence="3">
    <location>
        <begin position="56"/>
        <end position="77"/>
    </location>
</feature>
<organism evidence="4 5">
    <name type="scientific">Amphritea opalescens</name>
    <dbReference type="NCBI Taxonomy" id="2490544"/>
    <lineage>
        <taxon>Bacteria</taxon>
        <taxon>Pseudomonadati</taxon>
        <taxon>Pseudomonadota</taxon>
        <taxon>Gammaproteobacteria</taxon>
        <taxon>Oceanospirillales</taxon>
        <taxon>Oceanospirillaceae</taxon>
        <taxon>Amphritea</taxon>
    </lineage>
</organism>
<keyword evidence="3" id="KW-0472">Membrane</keyword>
<gene>
    <name evidence="4" type="ORF">EH243_09840</name>
</gene>
<evidence type="ECO:0000313" key="4">
    <source>
        <dbReference type="EMBL" id="RTE65974.1"/>
    </source>
</evidence>
<protein>
    <submittedName>
        <fullName evidence="4">Uncharacterized protein</fullName>
    </submittedName>
</protein>
<keyword evidence="3" id="KW-1133">Transmembrane helix</keyword>
<keyword evidence="3" id="KW-0812">Transmembrane</keyword>
<evidence type="ECO:0000256" key="1">
    <source>
        <dbReference type="SAM" id="Coils"/>
    </source>
</evidence>
<name>A0A430KRK2_9GAMM</name>
<feature type="coiled-coil region" evidence="1">
    <location>
        <begin position="162"/>
        <end position="203"/>
    </location>
</feature>
<dbReference type="AlphaFoldDB" id="A0A430KRK2"/>
<sequence length="305" mass="33146">MRDQDKDLELPSFGPAERELHINAPGEHSQPEPPANGNRHPSPRDDAQKKSSGGSALSYLIILLLAVAVGGLAYWSFLQHQQLLALEAERVEVDEKIIELQKLFLVAGNSAAQTGETLQSQVEKQALTTQEQFVKLNAGVAKSQSEIAKLWVVAHQQNAPKLAKLETQLKGALTQVETQTKALSDVSGQLSQLEKKLTAATAKESDNAKQVAAVRQSASALSTEFQILTESIERQQAEQGKAMAALSKQVAALKSGQGSAAGLERRVRVNEQAVKAIDGSRLVMNKELLQIRQKLNNLQLKVERL</sequence>
<proteinExistence type="predicted"/>
<accession>A0A430KRK2</accession>
<dbReference type="OrthoDB" id="5700790at2"/>
<comment type="caution">
    <text evidence="4">The sequence shown here is derived from an EMBL/GenBank/DDBJ whole genome shotgun (WGS) entry which is preliminary data.</text>
</comment>
<evidence type="ECO:0000256" key="2">
    <source>
        <dbReference type="SAM" id="MobiDB-lite"/>
    </source>
</evidence>
<keyword evidence="5" id="KW-1185">Reference proteome</keyword>
<keyword evidence="1" id="KW-0175">Coiled coil</keyword>
<dbReference type="RefSeq" id="WP_126158481.1">
    <property type="nucleotide sequence ID" value="NZ_RQXW01000007.1"/>
</dbReference>
<reference evidence="4 5" key="1">
    <citation type="submission" date="2018-11" db="EMBL/GenBank/DDBJ databases">
        <title>The draft genome sequence of Amphritea opalescens ANRC-JH13T.</title>
        <authorList>
            <person name="Fang Z."/>
            <person name="Zhang Y."/>
            <person name="Han X."/>
        </authorList>
    </citation>
    <scope>NUCLEOTIDE SEQUENCE [LARGE SCALE GENOMIC DNA]</scope>
    <source>
        <strain evidence="4 5">ANRC-JH13</strain>
    </source>
</reference>
<feature type="region of interest" description="Disordered" evidence="2">
    <location>
        <begin position="1"/>
        <end position="51"/>
    </location>
</feature>
<evidence type="ECO:0000313" key="5">
    <source>
        <dbReference type="Proteomes" id="UP000283087"/>
    </source>
</evidence>